<dbReference type="Gene3D" id="3.60.20.30">
    <property type="entry name" value="(Glycosyl)asparaginase"/>
    <property type="match status" value="1"/>
</dbReference>
<evidence type="ECO:0000256" key="2">
    <source>
        <dbReference type="PIRSR" id="PIRSR600246-3"/>
    </source>
</evidence>
<protein>
    <recommendedName>
        <fullName evidence="5">Threonine aspartase</fullName>
    </recommendedName>
</protein>
<dbReference type="GO" id="GO:0004298">
    <property type="term" value="F:threonine-type endopeptidase activity"/>
    <property type="evidence" value="ECO:0007669"/>
    <property type="project" value="InterPro"/>
</dbReference>
<feature type="site" description="Cleavage; by autolysis" evidence="2">
    <location>
        <begin position="179"/>
        <end position="180"/>
    </location>
</feature>
<sequence>MTVFVAVHVGAGLLSRSKESKYRLACARACEEAMRELKKGESALEAISKAIVILENDPITNAGYGSNLTLKCTVECDASIMDGHTNNFGAVGAVSGIKNPILAAKKMVQQTSLLPLGRIPPTLLVGSGAKTWAKEQNIALVEDAALISQNALNTFGKHMELLLFHNNDNSQEDDDKLDDTVGAIAIDMNGNIAAGAAMYGCGCWAKNATENKPGIACSTSGTGEQIIRTRITTQCVEQLIKEDDIPSCMNRILRKNFLQSPYLQMYEEKSVGMIILRAVKKDSNHSNNHHVEFSYAHTTSSMGIGCMSGESKKPKTFISRKADHETILCSGWLVE</sequence>
<evidence type="ECO:0008006" key="5">
    <source>
        <dbReference type="Google" id="ProtNLM"/>
    </source>
</evidence>
<name>A0A8H7VL12_9FUNG</name>
<dbReference type="AlphaFoldDB" id="A0A8H7VL12"/>
<accession>A0A8H7VL12</accession>
<dbReference type="GO" id="GO:0051604">
    <property type="term" value="P:protein maturation"/>
    <property type="evidence" value="ECO:0007669"/>
    <property type="project" value="TreeGrafter"/>
</dbReference>
<proteinExistence type="predicted"/>
<comment type="caution">
    <text evidence="3">The sequence shown here is derived from an EMBL/GenBank/DDBJ whole genome shotgun (WGS) entry which is preliminary data.</text>
</comment>
<dbReference type="OrthoDB" id="2262349at2759"/>
<reference evidence="3 4" key="1">
    <citation type="submission" date="2020-12" db="EMBL/GenBank/DDBJ databases">
        <title>Metabolic potential, ecology and presence of endohyphal bacteria is reflected in genomic diversity of Mucoromycotina.</title>
        <authorList>
            <person name="Muszewska A."/>
            <person name="Okrasinska A."/>
            <person name="Steczkiewicz K."/>
            <person name="Drgas O."/>
            <person name="Orlowska M."/>
            <person name="Perlinska-Lenart U."/>
            <person name="Aleksandrzak-Piekarczyk T."/>
            <person name="Szatraj K."/>
            <person name="Zielenkiewicz U."/>
            <person name="Pilsyk S."/>
            <person name="Malc E."/>
            <person name="Mieczkowski P."/>
            <person name="Kruszewska J.S."/>
            <person name="Biernat P."/>
            <person name="Pawlowska J."/>
        </authorList>
    </citation>
    <scope>NUCLEOTIDE SEQUENCE [LARGE SCALE GENOMIC DNA]</scope>
    <source>
        <strain evidence="3 4">CBS 142.35</strain>
    </source>
</reference>
<dbReference type="InterPro" id="IPR000246">
    <property type="entry name" value="Peptidase_T2"/>
</dbReference>
<evidence type="ECO:0000256" key="1">
    <source>
        <dbReference type="PIRSR" id="PIRSR600246-1"/>
    </source>
</evidence>
<dbReference type="CDD" id="cd04514">
    <property type="entry name" value="Taspase1_like"/>
    <property type="match status" value="1"/>
</dbReference>
<dbReference type="InterPro" id="IPR029055">
    <property type="entry name" value="Ntn_hydrolases_N"/>
</dbReference>
<dbReference type="InterPro" id="IPR037464">
    <property type="entry name" value="Taspase1"/>
</dbReference>
<keyword evidence="4" id="KW-1185">Reference proteome</keyword>
<dbReference type="EMBL" id="JAEPRB010000226">
    <property type="protein sequence ID" value="KAG2218499.1"/>
    <property type="molecule type" value="Genomic_DNA"/>
</dbReference>
<dbReference type="SUPFAM" id="SSF56235">
    <property type="entry name" value="N-terminal nucleophile aminohydrolases (Ntn hydrolases)"/>
    <property type="match status" value="1"/>
</dbReference>
<gene>
    <name evidence="3" type="ORF">INT45_004101</name>
</gene>
<evidence type="ECO:0000313" key="4">
    <source>
        <dbReference type="Proteomes" id="UP000646827"/>
    </source>
</evidence>
<organism evidence="3 4">
    <name type="scientific">Circinella minor</name>
    <dbReference type="NCBI Taxonomy" id="1195481"/>
    <lineage>
        <taxon>Eukaryota</taxon>
        <taxon>Fungi</taxon>
        <taxon>Fungi incertae sedis</taxon>
        <taxon>Mucoromycota</taxon>
        <taxon>Mucoromycotina</taxon>
        <taxon>Mucoromycetes</taxon>
        <taxon>Mucorales</taxon>
        <taxon>Lichtheimiaceae</taxon>
        <taxon>Circinella</taxon>
    </lineage>
</organism>
<dbReference type="GO" id="GO:0005737">
    <property type="term" value="C:cytoplasm"/>
    <property type="evidence" value="ECO:0007669"/>
    <property type="project" value="TreeGrafter"/>
</dbReference>
<dbReference type="PANTHER" id="PTHR10188:SF8">
    <property type="entry name" value="THREONINE ASPARTASE 1"/>
    <property type="match status" value="1"/>
</dbReference>
<dbReference type="PANTHER" id="PTHR10188">
    <property type="entry name" value="L-ASPARAGINASE"/>
    <property type="match status" value="1"/>
</dbReference>
<dbReference type="Pfam" id="PF01112">
    <property type="entry name" value="Asparaginase_2"/>
    <property type="match status" value="1"/>
</dbReference>
<dbReference type="Proteomes" id="UP000646827">
    <property type="component" value="Unassembled WGS sequence"/>
</dbReference>
<evidence type="ECO:0000313" key="3">
    <source>
        <dbReference type="EMBL" id="KAG2218499.1"/>
    </source>
</evidence>
<feature type="active site" description="Nucleophile" evidence="1">
    <location>
        <position position="180"/>
    </location>
</feature>